<evidence type="ECO:0000259" key="1">
    <source>
        <dbReference type="SMART" id="SM00359"/>
    </source>
</evidence>
<dbReference type="AlphaFoldDB" id="L2GNN6"/>
<organism evidence="2 3">
    <name type="scientific">Vittaforma corneae (strain ATCC 50505)</name>
    <name type="common">Microsporidian parasite</name>
    <name type="synonym">Nosema corneum</name>
    <dbReference type="NCBI Taxonomy" id="993615"/>
    <lineage>
        <taxon>Eukaryota</taxon>
        <taxon>Fungi</taxon>
        <taxon>Fungi incertae sedis</taxon>
        <taxon>Microsporidia</taxon>
        <taxon>Nosematidae</taxon>
        <taxon>Vittaforma</taxon>
    </lineage>
</organism>
<evidence type="ECO:0000313" key="2">
    <source>
        <dbReference type="EMBL" id="ELA42508.1"/>
    </source>
</evidence>
<reference evidence="3" key="1">
    <citation type="submission" date="2011-05" db="EMBL/GenBank/DDBJ databases">
        <title>The genome sequence of Vittaforma corneae strain ATCC 50505.</title>
        <authorList>
            <consortium name="The Broad Institute Genome Sequencing Platform"/>
            <person name="Cuomo C."/>
            <person name="Didier E."/>
            <person name="Bowers L."/>
            <person name="Young S.K."/>
            <person name="Zeng Q."/>
            <person name="Gargeya S."/>
            <person name="Fitzgerald M."/>
            <person name="Haas B."/>
            <person name="Abouelleil A."/>
            <person name="Alvarado L."/>
            <person name="Arachchi H.M."/>
            <person name="Berlin A."/>
            <person name="Chapman S.B."/>
            <person name="Gearin G."/>
            <person name="Goldberg J."/>
            <person name="Griggs A."/>
            <person name="Gujja S."/>
            <person name="Hansen M."/>
            <person name="Heiman D."/>
            <person name="Howarth C."/>
            <person name="Larimer J."/>
            <person name="Lui A."/>
            <person name="MacDonald P.J.P."/>
            <person name="McCowen C."/>
            <person name="Montmayeur A."/>
            <person name="Murphy C."/>
            <person name="Neiman D."/>
            <person name="Pearson M."/>
            <person name="Priest M."/>
            <person name="Roberts A."/>
            <person name="Saif S."/>
            <person name="Shea T."/>
            <person name="Sisk P."/>
            <person name="Stolte C."/>
            <person name="Sykes S."/>
            <person name="Wortman J."/>
            <person name="Nusbaum C."/>
            <person name="Birren B."/>
        </authorList>
    </citation>
    <scope>NUCLEOTIDE SEQUENCE [LARGE SCALE GENOMIC DNA]</scope>
    <source>
        <strain evidence="3">ATCC 50505</strain>
    </source>
</reference>
<dbReference type="RefSeq" id="XP_007604059.1">
    <property type="nucleotide sequence ID" value="XM_007603997.1"/>
</dbReference>
<dbReference type="SUPFAM" id="SSF88697">
    <property type="entry name" value="PUA domain-like"/>
    <property type="match status" value="1"/>
</dbReference>
<dbReference type="PANTHER" id="PTHR22798:SF0">
    <property type="entry name" value="MALIGNANT T-CELL-AMPLIFIED SEQUENCE 1"/>
    <property type="match status" value="1"/>
</dbReference>
<dbReference type="PROSITE" id="PS50890">
    <property type="entry name" value="PUA"/>
    <property type="match status" value="1"/>
</dbReference>
<accession>L2GNN6</accession>
<dbReference type="Proteomes" id="UP000011082">
    <property type="component" value="Unassembled WGS sequence"/>
</dbReference>
<dbReference type="STRING" id="993615.L2GNN6"/>
<dbReference type="InterPro" id="IPR004521">
    <property type="entry name" value="Uncharacterised_CHP00451"/>
</dbReference>
<dbReference type="OrthoDB" id="10249667at2759"/>
<gene>
    <name evidence="2" type="ORF">VICG_00607</name>
</gene>
<proteinExistence type="predicted"/>
<evidence type="ECO:0000313" key="3">
    <source>
        <dbReference type="Proteomes" id="UP000011082"/>
    </source>
</evidence>
<keyword evidence="3" id="KW-1185">Reference proteome</keyword>
<dbReference type="HOGENOM" id="CLU_090468_1_0_1"/>
<dbReference type="Pfam" id="PF01472">
    <property type="entry name" value="PUA"/>
    <property type="match status" value="1"/>
</dbReference>
<name>L2GNN6_VITCO</name>
<dbReference type="GeneID" id="19881324"/>
<dbReference type="GO" id="GO:0001731">
    <property type="term" value="P:formation of translation preinitiation complex"/>
    <property type="evidence" value="ECO:0007669"/>
    <property type="project" value="TreeGrafter"/>
</dbReference>
<dbReference type="InParanoid" id="L2GNN6"/>
<dbReference type="InterPro" id="IPR016437">
    <property type="entry name" value="MCT-1/Tma20"/>
</dbReference>
<dbReference type="InterPro" id="IPR002478">
    <property type="entry name" value="PUA"/>
</dbReference>
<dbReference type="NCBIfam" id="TIGR00451">
    <property type="entry name" value="unchar_dom_2"/>
    <property type="match status" value="1"/>
</dbReference>
<dbReference type="Gene3D" id="3.10.400.20">
    <property type="match status" value="1"/>
</dbReference>
<dbReference type="SMART" id="SM00359">
    <property type="entry name" value="PUA"/>
    <property type="match status" value="1"/>
</dbReference>
<dbReference type="OMA" id="NDRWIFT"/>
<dbReference type="EMBL" id="JH370132">
    <property type="protein sequence ID" value="ELA42508.1"/>
    <property type="molecule type" value="Genomic_DNA"/>
</dbReference>
<protein>
    <recommendedName>
        <fullName evidence="1">PUA domain-containing protein</fullName>
    </recommendedName>
</protein>
<dbReference type="VEuPathDB" id="MicrosporidiaDB:VICG_00607"/>
<dbReference type="InterPro" id="IPR015947">
    <property type="entry name" value="PUA-like_sf"/>
</dbReference>
<dbReference type="GO" id="GO:0003723">
    <property type="term" value="F:RNA binding"/>
    <property type="evidence" value="ECO:0007669"/>
    <property type="project" value="InterPro"/>
</dbReference>
<sequence>MKGLFDKIGTKTCCSTMSKSDKKKYNVAMGNVLDMKTEYKMVQITGKLKLIRDSEKFLFFEYYNRIYPTIQNFDKSLFKTVVLDEGAVGPLSRGADVMAPGVIKYQNQSVHFKKDDVVGIEILNQGIFAIGLCLIDFEEMLLKKEGPVIEVYHIKNDMLDQNLI</sequence>
<feature type="domain" description="PUA" evidence="1">
    <location>
        <begin position="79"/>
        <end position="156"/>
    </location>
</feature>
<dbReference type="PANTHER" id="PTHR22798">
    <property type="entry name" value="MCT-1 PROTEIN"/>
    <property type="match status" value="1"/>
</dbReference>